<dbReference type="Proteomes" id="UP000046122">
    <property type="component" value="Unassembled WGS sequence"/>
</dbReference>
<accession>A0A090GVU6</accession>
<organism evidence="2 3">
    <name type="scientific">Mesorhizobium plurifarium</name>
    <dbReference type="NCBI Taxonomy" id="69974"/>
    <lineage>
        <taxon>Bacteria</taxon>
        <taxon>Pseudomonadati</taxon>
        <taxon>Pseudomonadota</taxon>
        <taxon>Alphaproteobacteria</taxon>
        <taxon>Hyphomicrobiales</taxon>
        <taxon>Phyllobacteriaceae</taxon>
        <taxon>Mesorhizobium</taxon>
    </lineage>
</organism>
<name>A0A090GVU6_MESPL</name>
<evidence type="ECO:0000313" key="2">
    <source>
        <dbReference type="EMBL" id="CDX61381.1"/>
    </source>
</evidence>
<dbReference type="AlphaFoldDB" id="A0A090GVU6"/>
<proteinExistence type="predicted"/>
<feature type="region of interest" description="Disordered" evidence="1">
    <location>
        <begin position="1"/>
        <end position="90"/>
    </location>
</feature>
<reference evidence="2 3" key="1">
    <citation type="submission" date="2014-08" db="EMBL/GenBank/DDBJ databases">
        <authorList>
            <person name="Moulin Lionel"/>
        </authorList>
    </citation>
    <scope>NUCLEOTIDE SEQUENCE [LARGE SCALE GENOMIC DNA]</scope>
</reference>
<dbReference type="EMBL" id="CCNE01000056">
    <property type="protein sequence ID" value="CDX61381.1"/>
    <property type="molecule type" value="Genomic_DNA"/>
</dbReference>
<gene>
    <name evidence="2" type="ORF">MPL3365_60122</name>
</gene>
<protein>
    <submittedName>
        <fullName evidence="2">Uncharacterized protein</fullName>
    </submittedName>
</protein>
<evidence type="ECO:0000313" key="3">
    <source>
        <dbReference type="Proteomes" id="UP000046122"/>
    </source>
</evidence>
<evidence type="ECO:0000256" key="1">
    <source>
        <dbReference type="SAM" id="MobiDB-lite"/>
    </source>
</evidence>
<sequence length="90" mass="8881">MFQRSETVAERFARQGGGGGRGGVGGAGRGGGGGGGGAAGGGGGGASGVIRRRSLEHPSSVAFGDTFSHKRRRGSQSLPNPSPLLFSQRK</sequence>
<feature type="compositionally biased region" description="Gly residues" evidence="1">
    <location>
        <begin position="15"/>
        <end position="47"/>
    </location>
</feature>